<evidence type="ECO:0000256" key="2">
    <source>
        <dbReference type="HAMAP-Rule" id="MF_00795"/>
    </source>
</evidence>
<dbReference type="Gene3D" id="3.20.20.380">
    <property type="entry name" value="Copper homeostasis (CutC) domain"/>
    <property type="match status" value="1"/>
</dbReference>
<comment type="similarity">
    <text evidence="1 2">Belongs to the CutC family.</text>
</comment>
<dbReference type="InterPro" id="IPR005627">
    <property type="entry name" value="CutC-like"/>
</dbReference>
<keyword evidence="4" id="KW-1185">Reference proteome</keyword>
<dbReference type="OrthoDB" id="9815677at2"/>
<dbReference type="AlphaFoldDB" id="A0A4S3MUD7"/>
<accession>A0A4S3MUD7</accession>
<comment type="subcellular location">
    <subcellularLocation>
        <location evidence="2">Cytoplasm</location>
    </subcellularLocation>
</comment>
<evidence type="ECO:0000256" key="1">
    <source>
        <dbReference type="ARBA" id="ARBA00007768"/>
    </source>
</evidence>
<reference evidence="3 4" key="1">
    <citation type="submission" date="2019-04" db="EMBL/GenBank/DDBJ databases">
        <title>Draft genome sequence of Gemmobacter aestuarii sp. nov.</title>
        <authorList>
            <person name="Hameed A."/>
            <person name="Lin S.-Y."/>
            <person name="Shahina M."/>
            <person name="Lai W.-A."/>
            <person name="Young C.-C."/>
        </authorList>
    </citation>
    <scope>NUCLEOTIDE SEQUENCE [LARGE SCALE GENOMIC DNA]</scope>
    <source>
        <strain evidence="3 4">CC-PW-75</strain>
    </source>
</reference>
<comment type="caution">
    <text evidence="3">The sequence shown here is derived from an EMBL/GenBank/DDBJ whole genome shotgun (WGS) entry which is preliminary data.</text>
</comment>
<evidence type="ECO:0000313" key="3">
    <source>
        <dbReference type="EMBL" id="THD85764.1"/>
    </source>
</evidence>
<dbReference type="Proteomes" id="UP000309450">
    <property type="component" value="Unassembled WGS sequence"/>
</dbReference>
<sequence>MADILIEICVDDGEGLEQALTGGADRIELCAALALGGLTPSAGFMAHAARRSPVPVHAMIRPRAGDFVFDAGEVRQMEADIGHARAAGLAGVVLGASRPDGRLDAAILRRLIGAAAGMDLTLHRAFDLTPDRGEALELAIDLGFDRVLTSGGARTAIDGAGAIADLIGQARGRIAIMPGSGITAATVLALRHLPLTAVHASCAEQVPVAGRVVDLGFAGPGGMRRTSAAAVRALRAALAD</sequence>
<dbReference type="PANTHER" id="PTHR12598:SF0">
    <property type="entry name" value="COPPER HOMEOSTASIS PROTEIN CUTC HOMOLOG"/>
    <property type="match status" value="1"/>
</dbReference>
<proteinExistence type="inferred from homology"/>
<dbReference type="Pfam" id="PF03932">
    <property type="entry name" value="CutC"/>
    <property type="match status" value="1"/>
</dbReference>
<keyword evidence="2" id="KW-0963">Cytoplasm</keyword>
<dbReference type="GO" id="GO:0005507">
    <property type="term" value="F:copper ion binding"/>
    <property type="evidence" value="ECO:0007669"/>
    <property type="project" value="TreeGrafter"/>
</dbReference>
<dbReference type="HAMAP" id="MF_00795">
    <property type="entry name" value="CutC"/>
    <property type="match status" value="1"/>
</dbReference>
<dbReference type="EMBL" id="SSND01000001">
    <property type="protein sequence ID" value="THD85764.1"/>
    <property type="molecule type" value="Genomic_DNA"/>
</dbReference>
<gene>
    <name evidence="2" type="primary">cutC</name>
    <name evidence="3" type="ORF">E7811_08775</name>
</gene>
<dbReference type="GO" id="GO:0005737">
    <property type="term" value="C:cytoplasm"/>
    <property type="evidence" value="ECO:0007669"/>
    <property type="project" value="UniProtKB-SubCell"/>
</dbReference>
<evidence type="ECO:0000313" key="4">
    <source>
        <dbReference type="Proteomes" id="UP000309450"/>
    </source>
</evidence>
<dbReference type="SUPFAM" id="SSF110395">
    <property type="entry name" value="CutC-like"/>
    <property type="match status" value="1"/>
</dbReference>
<organism evidence="3 4">
    <name type="scientific">Aliigemmobacter aestuarii</name>
    <dbReference type="NCBI Taxonomy" id="1445661"/>
    <lineage>
        <taxon>Bacteria</taxon>
        <taxon>Pseudomonadati</taxon>
        <taxon>Pseudomonadota</taxon>
        <taxon>Alphaproteobacteria</taxon>
        <taxon>Rhodobacterales</taxon>
        <taxon>Paracoccaceae</taxon>
        <taxon>Aliigemmobacter</taxon>
    </lineage>
</organism>
<dbReference type="InterPro" id="IPR036822">
    <property type="entry name" value="CutC-like_dom_sf"/>
</dbReference>
<comment type="caution">
    <text evidence="2">Once thought to be involved in copper homeostasis, experiments in E.coli have shown this is not the case.</text>
</comment>
<dbReference type="PANTHER" id="PTHR12598">
    <property type="entry name" value="COPPER HOMEOSTASIS PROTEIN CUTC"/>
    <property type="match status" value="1"/>
</dbReference>
<name>A0A4S3MUD7_9RHOB</name>
<protein>
    <recommendedName>
        <fullName evidence="2">PF03932 family protein CutC</fullName>
    </recommendedName>
</protein>
<dbReference type="RefSeq" id="WP_136394135.1">
    <property type="nucleotide sequence ID" value="NZ_SSND01000001.1"/>
</dbReference>